<reference evidence="1 2" key="1">
    <citation type="journal article" date="2010" name="Nature">
        <title>Genome sequencing and analysis of the model grass Brachypodium distachyon.</title>
        <authorList>
            <consortium name="International Brachypodium Initiative"/>
        </authorList>
    </citation>
    <scope>NUCLEOTIDE SEQUENCE [LARGE SCALE GENOMIC DNA]</scope>
    <source>
        <strain evidence="1 2">Bd21</strain>
    </source>
</reference>
<name>A0A2K2DU36_BRADI</name>
<reference evidence="2" key="3">
    <citation type="submission" date="2018-08" db="UniProtKB">
        <authorList>
            <consortium name="EnsemblPlants"/>
        </authorList>
    </citation>
    <scope>IDENTIFICATION</scope>
    <source>
        <strain evidence="2">cv. Bd21</strain>
    </source>
</reference>
<proteinExistence type="predicted"/>
<dbReference type="EnsemblPlants" id="PNT77800">
    <property type="protein sequence ID" value="PNT77800"/>
    <property type="gene ID" value="BRADI_1g69044v3"/>
</dbReference>
<dbReference type="InParanoid" id="A0A2K2DU36"/>
<protein>
    <submittedName>
        <fullName evidence="1 2">Uncharacterized protein</fullName>
    </submittedName>
</protein>
<organism evidence="1">
    <name type="scientific">Brachypodium distachyon</name>
    <name type="common">Purple false brome</name>
    <name type="synonym">Trachynia distachya</name>
    <dbReference type="NCBI Taxonomy" id="15368"/>
    <lineage>
        <taxon>Eukaryota</taxon>
        <taxon>Viridiplantae</taxon>
        <taxon>Streptophyta</taxon>
        <taxon>Embryophyta</taxon>
        <taxon>Tracheophyta</taxon>
        <taxon>Spermatophyta</taxon>
        <taxon>Magnoliopsida</taxon>
        <taxon>Liliopsida</taxon>
        <taxon>Poales</taxon>
        <taxon>Poaceae</taxon>
        <taxon>BOP clade</taxon>
        <taxon>Pooideae</taxon>
        <taxon>Stipodae</taxon>
        <taxon>Brachypodieae</taxon>
        <taxon>Brachypodium</taxon>
    </lineage>
</organism>
<dbReference type="EMBL" id="CM000880">
    <property type="protein sequence ID" value="PNT77800.1"/>
    <property type="molecule type" value="Genomic_DNA"/>
</dbReference>
<dbReference type="Proteomes" id="UP000008810">
    <property type="component" value="Chromosome 1"/>
</dbReference>
<dbReference type="AlphaFoldDB" id="A0A2K2DU36"/>
<evidence type="ECO:0000313" key="3">
    <source>
        <dbReference type="Proteomes" id="UP000008810"/>
    </source>
</evidence>
<accession>A0A2K2DU36</accession>
<sequence>MQFESHQLASLYRKRGPCRGKNWIGVPGTGGMPATANRGMKTTSRAPLQLVVTVDLVLCMESIIWSGYNRKLYGRE</sequence>
<reference evidence="1" key="2">
    <citation type="submission" date="2017-06" db="EMBL/GenBank/DDBJ databases">
        <title>WGS assembly of Brachypodium distachyon.</title>
        <authorList>
            <consortium name="The International Brachypodium Initiative"/>
            <person name="Lucas S."/>
            <person name="Harmon-Smith M."/>
            <person name="Lail K."/>
            <person name="Tice H."/>
            <person name="Grimwood J."/>
            <person name="Bruce D."/>
            <person name="Barry K."/>
            <person name="Shu S."/>
            <person name="Lindquist E."/>
            <person name="Wang M."/>
            <person name="Pitluck S."/>
            <person name="Vogel J.P."/>
            <person name="Garvin D.F."/>
            <person name="Mockler T.C."/>
            <person name="Schmutz J."/>
            <person name="Rokhsar D."/>
            <person name="Bevan M.W."/>
        </authorList>
    </citation>
    <scope>NUCLEOTIDE SEQUENCE</scope>
    <source>
        <strain evidence="1">Bd21</strain>
    </source>
</reference>
<evidence type="ECO:0000313" key="2">
    <source>
        <dbReference type="EnsemblPlants" id="PNT77800"/>
    </source>
</evidence>
<keyword evidence="3" id="KW-1185">Reference proteome</keyword>
<dbReference type="Gramene" id="PNT77800">
    <property type="protein sequence ID" value="PNT77800"/>
    <property type="gene ID" value="BRADI_1g69044v3"/>
</dbReference>
<gene>
    <name evidence="1" type="ORF">BRADI_1g69044v3</name>
</gene>
<evidence type="ECO:0000313" key="1">
    <source>
        <dbReference type="EMBL" id="PNT77800.1"/>
    </source>
</evidence>